<evidence type="ECO:0000256" key="7">
    <source>
        <dbReference type="ARBA" id="ARBA00022692"/>
    </source>
</evidence>
<feature type="transmembrane region" description="Helical" evidence="14">
    <location>
        <begin position="46"/>
        <end position="68"/>
    </location>
</feature>
<dbReference type="OrthoDB" id="9806130at2"/>
<dbReference type="InterPro" id="IPR003594">
    <property type="entry name" value="HATPase_dom"/>
</dbReference>
<keyword evidence="13 14" id="KW-0472">Membrane</keyword>
<evidence type="ECO:0000256" key="11">
    <source>
        <dbReference type="ARBA" id="ARBA00022989"/>
    </source>
</evidence>
<feature type="transmembrane region" description="Helical" evidence="14">
    <location>
        <begin position="6"/>
        <end position="25"/>
    </location>
</feature>
<dbReference type="CDD" id="cd00130">
    <property type="entry name" value="PAS"/>
    <property type="match status" value="1"/>
</dbReference>
<evidence type="ECO:0000256" key="4">
    <source>
        <dbReference type="ARBA" id="ARBA00022475"/>
    </source>
</evidence>
<evidence type="ECO:0000256" key="10">
    <source>
        <dbReference type="ARBA" id="ARBA00022840"/>
    </source>
</evidence>
<evidence type="ECO:0000256" key="1">
    <source>
        <dbReference type="ARBA" id="ARBA00000085"/>
    </source>
</evidence>
<dbReference type="Pfam" id="PF13426">
    <property type="entry name" value="PAS_9"/>
    <property type="match status" value="1"/>
</dbReference>
<evidence type="ECO:0000256" key="3">
    <source>
        <dbReference type="ARBA" id="ARBA00012438"/>
    </source>
</evidence>
<dbReference type="RefSeq" id="WP_122628248.1">
    <property type="nucleotide sequence ID" value="NZ_UPPP01000072.1"/>
</dbReference>
<dbReference type="InterPro" id="IPR003661">
    <property type="entry name" value="HisK_dim/P_dom"/>
</dbReference>
<name>A0A498R8Q6_9FIRM</name>
<dbReference type="InterPro" id="IPR011620">
    <property type="entry name" value="Sig_transdc_His_kinase_LytS_TM"/>
</dbReference>
<dbReference type="InterPro" id="IPR036097">
    <property type="entry name" value="HisK_dim/P_sf"/>
</dbReference>
<evidence type="ECO:0000256" key="8">
    <source>
        <dbReference type="ARBA" id="ARBA00022741"/>
    </source>
</evidence>
<keyword evidence="9 17" id="KW-0418">Kinase</keyword>
<dbReference type="SUPFAM" id="SSF55785">
    <property type="entry name" value="PYP-like sensor domain (PAS domain)"/>
    <property type="match status" value="1"/>
</dbReference>
<dbReference type="InterPro" id="IPR000014">
    <property type="entry name" value="PAS"/>
</dbReference>
<dbReference type="GO" id="GO:0071555">
    <property type="term" value="P:cell wall organization"/>
    <property type="evidence" value="ECO:0007669"/>
    <property type="project" value="InterPro"/>
</dbReference>
<dbReference type="PANTHER" id="PTHR43065:SF46">
    <property type="entry name" value="C4-DICARBOXYLATE TRANSPORT SENSOR PROTEIN DCTB"/>
    <property type="match status" value="1"/>
</dbReference>
<keyword evidence="10" id="KW-0067">ATP-binding</keyword>
<evidence type="ECO:0000313" key="17">
    <source>
        <dbReference type="EMBL" id="VBB07317.1"/>
    </source>
</evidence>
<evidence type="ECO:0000259" key="15">
    <source>
        <dbReference type="PROSITE" id="PS50109"/>
    </source>
</evidence>
<dbReference type="InterPro" id="IPR036890">
    <property type="entry name" value="HATPase_C_sf"/>
</dbReference>
<evidence type="ECO:0000256" key="6">
    <source>
        <dbReference type="ARBA" id="ARBA00022679"/>
    </source>
</evidence>
<dbReference type="NCBIfam" id="TIGR00229">
    <property type="entry name" value="sensory_box"/>
    <property type="match status" value="1"/>
</dbReference>
<evidence type="ECO:0000256" key="9">
    <source>
        <dbReference type="ARBA" id="ARBA00022777"/>
    </source>
</evidence>
<keyword evidence="6" id="KW-0808">Transferase</keyword>
<keyword evidence="18" id="KW-1185">Reference proteome</keyword>
<comment type="subcellular location">
    <subcellularLocation>
        <location evidence="2">Cell membrane</location>
        <topology evidence="2">Multi-pass membrane protein</topology>
    </subcellularLocation>
</comment>
<feature type="transmembrane region" description="Helical" evidence="14">
    <location>
        <begin position="74"/>
        <end position="98"/>
    </location>
</feature>
<dbReference type="SMART" id="SM00387">
    <property type="entry name" value="HATPase_c"/>
    <property type="match status" value="1"/>
</dbReference>
<dbReference type="Gene3D" id="3.30.565.10">
    <property type="entry name" value="Histidine kinase-like ATPase, C-terminal domain"/>
    <property type="match status" value="1"/>
</dbReference>
<dbReference type="Pfam" id="PF00512">
    <property type="entry name" value="HisKA"/>
    <property type="match status" value="1"/>
</dbReference>
<dbReference type="Pfam" id="PF02518">
    <property type="entry name" value="HATPase_c"/>
    <property type="match status" value="1"/>
</dbReference>
<evidence type="ECO:0000256" key="13">
    <source>
        <dbReference type="ARBA" id="ARBA00023136"/>
    </source>
</evidence>
<evidence type="ECO:0000256" key="5">
    <source>
        <dbReference type="ARBA" id="ARBA00022553"/>
    </source>
</evidence>
<dbReference type="GO" id="GO:0000155">
    <property type="term" value="F:phosphorelay sensor kinase activity"/>
    <property type="evidence" value="ECO:0007669"/>
    <property type="project" value="InterPro"/>
</dbReference>
<dbReference type="SMART" id="SM00388">
    <property type="entry name" value="HisKA"/>
    <property type="match status" value="1"/>
</dbReference>
<dbReference type="AlphaFoldDB" id="A0A498R8Q6"/>
<dbReference type="InterPro" id="IPR035965">
    <property type="entry name" value="PAS-like_dom_sf"/>
</dbReference>
<feature type="transmembrane region" description="Helical" evidence="14">
    <location>
        <begin position="135"/>
        <end position="159"/>
    </location>
</feature>
<keyword evidence="11 14" id="KW-1133">Transmembrane helix</keyword>
<protein>
    <recommendedName>
        <fullName evidence="3">histidine kinase</fullName>
        <ecNumber evidence="3">2.7.13.3</ecNumber>
    </recommendedName>
</protein>
<keyword evidence="12" id="KW-0902">Two-component regulatory system</keyword>
<dbReference type="CDD" id="cd00082">
    <property type="entry name" value="HisKA"/>
    <property type="match status" value="1"/>
</dbReference>
<dbReference type="SUPFAM" id="SSF55874">
    <property type="entry name" value="ATPase domain of HSP90 chaperone/DNA topoisomerase II/histidine kinase"/>
    <property type="match status" value="1"/>
</dbReference>
<dbReference type="InterPro" id="IPR000700">
    <property type="entry name" value="PAS-assoc_C"/>
</dbReference>
<dbReference type="PRINTS" id="PR00344">
    <property type="entry name" value="BCTRLSENSOR"/>
</dbReference>
<dbReference type="GO" id="GO:0005524">
    <property type="term" value="F:ATP binding"/>
    <property type="evidence" value="ECO:0007669"/>
    <property type="project" value="UniProtKB-KW"/>
</dbReference>
<evidence type="ECO:0000313" key="18">
    <source>
        <dbReference type="Proteomes" id="UP000277811"/>
    </source>
</evidence>
<feature type="domain" description="Histidine kinase" evidence="15">
    <location>
        <begin position="342"/>
        <end position="546"/>
    </location>
</feature>
<keyword evidence="5" id="KW-0597">Phosphoprotein</keyword>
<keyword evidence="4" id="KW-1003">Cell membrane</keyword>
<dbReference type="Gene3D" id="3.30.450.20">
    <property type="entry name" value="PAS domain"/>
    <property type="match status" value="1"/>
</dbReference>
<dbReference type="SUPFAM" id="SSF47384">
    <property type="entry name" value="Homodimeric domain of signal transducing histidine kinase"/>
    <property type="match status" value="1"/>
</dbReference>
<evidence type="ECO:0000256" key="2">
    <source>
        <dbReference type="ARBA" id="ARBA00004651"/>
    </source>
</evidence>
<evidence type="ECO:0000259" key="16">
    <source>
        <dbReference type="PROSITE" id="PS50113"/>
    </source>
</evidence>
<feature type="transmembrane region" description="Helical" evidence="14">
    <location>
        <begin position="171"/>
        <end position="190"/>
    </location>
</feature>
<proteinExistence type="predicted"/>
<dbReference type="PANTHER" id="PTHR43065">
    <property type="entry name" value="SENSOR HISTIDINE KINASE"/>
    <property type="match status" value="1"/>
</dbReference>
<feature type="transmembrane region" description="Helical" evidence="14">
    <location>
        <begin position="110"/>
        <end position="129"/>
    </location>
</feature>
<evidence type="ECO:0000256" key="12">
    <source>
        <dbReference type="ARBA" id="ARBA00023012"/>
    </source>
</evidence>
<dbReference type="Pfam" id="PF07694">
    <property type="entry name" value="5TM-5TMR_LYT"/>
    <property type="match status" value="1"/>
</dbReference>
<gene>
    <name evidence="17" type="ORF">LUCI_2561</name>
</gene>
<keyword evidence="7 14" id="KW-0812">Transmembrane</keyword>
<organism evidence="17 18">
    <name type="scientific">Lucifera butyrica</name>
    <dbReference type="NCBI Taxonomy" id="1351585"/>
    <lineage>
        <taxon>Bacteria</taxon>
        <taxon>Bacillati</taxon>
        <taxon>Bacillota</taxon>
        <taxon>Negativicutes</taxon>
        <taxon>Veillonellales</taxon>
        <taxon>Veillonellaceae</taxon>
        <taxon>Lucifera</taxon>
    </lineage>
</organism>
<dbReference type="Gene3D" id="1.10.287.130">
    <property type="match status" value="1"/>
</dbReference>
<dbReference type="GO" id="GO:0005886">
    <property type="term" value="C:plasma membrane"/>
    <property type="evidence" value="ECO:0007669"/>
    <property type="project" value="UniProtKB-SubCell"/>
</dbReference>
<evidence type="ECO:0000256" key="14">
    <source>
        <dbReference type="SAM" id="Phobius"/>
    </source>
</evidence>
<dbReference type="EMBL" id="UPPP01000072">
    <property type="protein sequence ID" value="VBB07317.1"/>
    <property type="molecule type" value="Genomic_DNA"/>
</dbReference>
<dbReference type="EC" id="2.7.13.3" evidence="3"/>
<dbReference type="PROSITE" id="PS50113">
    <property type="entry name" value="PAC"/>
    <property type="match status" value="1"/>
</dbReference>
<dbReference type="InterPro" id="IPR005467">
    <property type="entry name" value="His_kinase_dom"/>
</dbReference>
<comment type="catalytic activity">
    <reaction evidence="1">
        <text>ATP + protein L-histidine = ADP + protein N-phospho-L-histidine.</text>
        <dbReference type="EC" id="2.7.13.3"/>
    </reaction>
</comment>
<keyword evidence="8" id="KW-0547">Nucleotide-binding</keyword>
<reference evidence="17 18" key="1">
    <citation type="submission" date="2018-06" db="EMBL/GenBank/DDBJ databases">
        <authorList>
            <person name="Strepis N."/>
        </authorList>
    </citation>
    <scope>NUCLEOTIDE SEQUENCE [LARGE SCALE GENOMIC DNA]</scope>
    <source>
        <strain evidence="17">LUCI</strain>
    </source>
</reference>
<dbReference type="InterPro" id="IPR004358">
    <property type="entry name" value="Sig_transdc_His_kin-like_C"/>
</dbReference>
<keyword evidence="17" id="KW-0675">Receptor</keyword>
<feature type="domain" description="PAC" evidence="16">
    <location>
        <begin position="279"/>
        <end position="329"/>
    </location>
</feature>
<accession>A0A498R8Q6</accession>
<dbReference type="PROSITE" id="PS50109">
    <property type="entry name" value="HIS_KIN"/>
    <property type="match status" value="1"/>
</dbReference>
<sequence length="561" mass="61894">MDDPLIKTIISPINNVCVIMVMAYLMSHSAYYCEILDGKRTYKNQMLLLVTFGLFSLYAAAAGGVSNVRVLGPMLAGLLGGPVAGVGAGLFGGIYRFFDIRYAGAAEMANSALLATLLAGLAGGLVNRWKKGQLLGVWGTAGFAVAFEVFHMALTVAMGEQSEIVVATVKRVGIPMIISHAAGGAIFVFLTQNIINTRNIQSELQKSEVRFAVAFNLNPSPMIIKRVKDNRYVAVNDSFLFTFESKPEDIIGRKAEDLPFQFDRYDTFLRLLQKKKSVREFETHLRSKTGKVWVCLLFAELVNISGEMHVLSTIIDISERKRLEEKLLRLDRLNMVGQMAASVAHEIRNPLTAVRGYLQMLNMKEERSVIKERYDLMIKELDRTNVIISEYLLLAKDKVPCRINCCLNTIVSALLPLLQATAVASNCSIKLSLNDIPDLFLDEKEIRQLLLNLVRNGLEAMPKGGELAIRTFFDKNQAVLAISDQGPGVPPQIIEKLGTPFLTTKCAGTGLGLPICYRIALRHNASIAIETSPEGTTFAVRFNVIKNAQNDPYDAPNRKTG</sequence>
<dbReference type="Proteomes" id="UP000277811">
    <property type="component" value="Unassembled WGS sequence"/>
</dbReference>